<comment type="caution">
    <text evidence="1">The sequence shown here is derived from an EMBL/GenBank/DDBJ whole genome shotgun (WGS) entry which is preliminary data.</text>
</comment>
<sequence>MAIPDVFLAKRIDKELKRAYKAENVGKEQLANMLLLLALGDGKMVKQAAAISRVTGLGGQQDWDRKLGTGE</sequence>
<reference evidence="1" key="1">
    <citation type="journal article" date="2014" name="Front. Microbiol.">
        <title>High frequency of phylogenetically diverse reductive dehalogenase-homologous genes in deep subseafloor sedimentary metagenomes.</title>
        <authorList>
            <person name="Kawai M."/>
            <person name="Futagami T."/>
            <person name="Toyoda A."/>
            <person name="Takaki Y."/>
            <person name="Nishi S."/>
            <person name="Hori S."/>
            <person name="Arai W."/>
            <person name="Tsubouchi T."/>
            <person name="Morono Y."/>
            <person name="Uchiyama I."/>
            <person name="Ito T."/>
            <person name="Fujiyama A."/>
            <person name="Inagaki F."/>
            <person name="Takami H."/>
        </authorList>
    </citation>
    <scope>NUCLEOTIDE SEQUENCE</scope>
    <source>
        <strain evidence="1">Expedition CK06-06</strain>
    </source>
</reference>
<dbReference type="AlphaFoldDB" id="X1NZ16"/>
<evidence type="ECO:0000313" key="1">
    <source>
        <dbReference type="EMBL" id="GAI23904.1"/>
    </source>
</evidence>
<dbReference type="EMBL" id="BARV01020130">
    <property type="protein sequence ID" value="GAI23904.1"/>
    <property type="molecule type" value="Genomic_DNA"/>
</dbReference>
<organism evidence="1">
    <name type="scientific">marine sediment metagenome</name>
    <dbReference type="NCBI Taxonomy" id="412755"/>
    <lineage>
        <taxon>unclassified sequences</taxon>
        <taxon>metagenomes</taxon>
        <taxon>ecological metagenomes</taxon>
    </lineage>
</organism>
<protein>
    <submittedName>
        <fullName evidence="1">Uncharacterized protein</fullName>
    </submittedName>
</protein>
<name>X1NZ16_9ZZZZ</name>
<proteinExistence type="predicted"/>
<gene>
    <name evidence="1" type="ORF">S06H3_33683</name>
</gene>
<accession>X1NZ16</accession>